<dbReference type="Gene3D" id="2.170.130.10">
    <property type="entry name" value="TonB-dependent receptor, plug domain"/>
    <property type="match status" value="1"/>
</dbReference>
<dbReference type="InterPro" id="IPR036942">
    <property type="entry name" value="Beta-barrel_TonB_sf"/>
</dbReference>
<name>A0A1X7J9Y7_9SPHI</name>
<evidence type="ECO:0000256" key="6">
    <source>
        <dbReference type="ARBA" id="ARBA00023237"/>
    </source>
</evidence>
<evidence type="ECO:0000256" key="3">
    <source>
        <dbReference type="ARBA" id="ARBA00022452"/>
    </source>
</evidence>
<keyword evidence="3 7" id="KW-1134">Transmembrane beta strand</keyword>
<keyword evidence="8" id="KW-0732">Signal</keyword>
<gene>
    <name evidence="10" type="ORF">SAMN05660862_1662</name>
</gene>
<dbReference type="Gene3D" id="3.55.50.30">
    <property type="match status" value="1"/>
</dbReference>
<dbReference type="EMBL" id="FXAU01000002">
    <property type="protein sequence ID" value="SMG24582.1"/>
    <property type="molecule type" value="Genomic_DNA"/>
</dbReference>
<evidence type="ECO:0000313" key="10">
    <source>
        <dbReference type="EMBL" id="SMG24582.1"/>
    </source>
</evidence>
<dbReference type="AlphaFoldDB" id="A0A1X7J9Y7"/>
<keyword evidence="2 7" id="KW-0813">Transport</keyword>
<evidence type="ECO:0000259" key="9">
    <source>
        <dbReference type="Pfam" id="PF07715"/>
    </source>
</evidence>
<comment type="subcellular location">
    <subcellularLocation>
        <location evidence="1 7">Cell outer membrane</location>
        <topology evidence="1 7">Multi-pass membrane protein</topology>
    </subcellularLocation>
</comment>
<accession>A0A1X7J9Y7</accession>
<evidence type="ECO:0000313" key="11">
    <source>
        <dbReference type="Proteomes" id="UP000192980"/>
    </source>
</evidence>
<dbReference type="Gene3D" id="2.60.40.1120">
    <property type="entry name" value="Carboxypeptidase-like, regulatory domain"/>
    <property type="match status" value="1"/>
</dbReference>
<feature type="chain" id="PRO_5013276428" evidence="8">
    <location>
        <begin position="18"/>
        <end position="1192"/>
    </location>
</feature>
<evidence type="ECO:0000256" key="5">
    <source>
        <dbReference type="ARBA" id="ARBA00023136"/>
    </source>
</evidence>
<feature type="domain" description="TonB-dependent receptor plug" evidence="9">
    <location>
        <begin position="206"/>
        <end position="330"/>
    </location>
</feature>
<dbReference type="PROSITE" id="PS52016">
    <property type="entry name" value="TONB_DEPENDENT_REC_3"/>
    <property type="match status" value="1"/>
</dbReference>
<dbReference type="InterPro" id="IPR037066">
    <property type="entry name" value="Plug_dom_sf"/>
</dbReference>
<dbReference type="Gene3D" id="2.40.170.20">
    <property type="entry name" value="TonB-dependent receptor, beta-barrel domain"/>
    <property type="match status" value="1"/>
</dbReference>
<evidence type="ECO:0000256" key="2">
    <source>
        <dbReference type="ARBA" id="ARBA00022448"/>
    </source>
</evidence>
<dbReference type="SUPFAM" id="SSF49464">
    <property type="entry name" value="Carboxypeptidase regulatory domain-like"/>
    <property type="match status" value="1"/>
</dbReference>
<dbReference type="InterPro" id="IPR023997">
    <property type="entry name" value="TonB-dep_OMP_SusC/RagA_CS"/>
</dbReference>
<dbReference type="Pfam" id="PF07715">
    <property type="entry name" value="Plug"/>
    <property type="match status" value="1"/>
</dbReference>
<organism evidence="10 11">
    <name type="scientific">Sphingobacterium psychroaquaticum</name>
    <dbReference type="NCBI Taxonomy" id="561061"/>
    <lineage>
        <taxon>Bacteria</taxon>
        <taxon>Pseudomonadati</taxon>
        <taxon>Bacteroidota</taxon>
        <taxon>Sphingobacteriia</taxon>
        <taxon>Sphingobacteriales</taxon>
        <taxon>Sphingobacteriaceae</taxon>
        <taxon>Sphingobacterium</taxon>
    </lineage>
</organism>
<keyword evidence="11" id="KW-1185">Reference proteome</keyword>
<keyword evidence="5 7" id="KW-0472">Membrane</keyword>
<evidence type="ECO:0000256" key="4">
    <source>
        <dbReference type="ARBA" id="ARBA00022692"/>
    </source>
</evidence>
<dbReference type="NCBIfam" id="TIGR04057">
    <property type="entry name" value="SusC_RagA_signa"/>
    <property type="match status" value="1"/>
</dbReference>
<dbReference type="STRING" id="561061.SAMN05660862_1662"/>
<dbReference type="InterPro" id="IPR039426">
    <property type="entry name" value="TonB-dep_rcpt-like"/>
</dbReference>
<protein>
    <submittedName>
        <fullName evidence="10">TonB-linked outer membrane protein, SusC/RagA family</fullName>
    </submittedName>
</protein>
<sequence>MKLTTALLLVFMTSVYAEGNAQKVTLSLRNAKLEDAFKQISKQTDYKFLYSDEVLKRSSRVTMDVRNSSLLEALNMLLPGSKYSYKIIAETISITYKEASPTVDPVTAEEQNRITGKITGEEGKPLAGVTITIKGSAISVMSDQNGDFSIAAPNGATLVFRYVGYSDREVAIGNRSAINVQMKLEQSEIEEVVVTGMGMRVDKRLFTGATSKVSGADAQIGGLPDPSRGLEGRVAGVSVQNVSGTFGTAPRIRVRGATSIYGSSKPLWVVDGMIVEDVADVNADQLSSGDALTLISSAVAGLNANDIESFQILKDGSATSIYGARAMAGVIVITTKRGSSGRSSVNYSGEYTSRAIPRYSEFNIMNSQEQMSVYQDMYNKGYLRLAETSNASSSGVYGKMYDLINKGQLYNDLFGDQKNVNAYLREAEYRNTDWFKELFSTGLQHNHSVSMASGNEKSQYYSSVSALVDPGWTKRSGVNRYTANLNANYNILPTLKLNLITNGSYRDQQAPGTLGQATDVVFGEVKRDFDINPYSYAMNTSRTLDPNTYYVRNYAPFNILNELTNNYMDIDVAELKFMGDLKWKVIPGLELGAFGGIRYQSSAQHHHVKDQSNQATAYRWMPTTAIRDTNPYLYKDPSDPYAIPVTVLPEGGIYNRTDHKMMDKLLRFTAQFDKTFNKHALAIFGGSEISDIARNNSWFRAWGMQYDLGESPFANYLAFKRGQEENSHYYSMGNTAFRQVAFFSTATYSFDGKYVLNGTVRYEGANKLGKSRSARWMPTWNIGGSWNVHEEDFFQAWRPTLSHFTLKGSYSLTGDRGPTNVTNSNIVIESYTPWRPGTLDSESGLQVKDPKNGELTYEKKHELNVGTSMGFFDNRLNVEFDWFTRNNFDLIGIVNTQGLGGFISKFGNVAEMKSKGLELGLTGSIVKKDNFQWTSSFFYTHVTTNVTKLDTRSRVIDLITGTGFATVNRPVRGLYSIPFVNINNEGLPVFIGQEGKETTTDIYFQEREKMGFLMYEGAIDPTAYGSFRNVFRYKNFALDAFITYSYGNVVRLDPVFKNSYSDLTSSTREFANRWMVAGDEEKTNVPAIASLRQNNVYGGNLKHAYNAYNYSSVRTAKGDFIRVKDVSLSYDFPKHFIEPWKLNSLGLRFNATNLFLIYADKKLNGHDPEFMNAGGVAAPIPRQYTLTLRVGL</sequence>
<dbReference type="SUPFAM" id="SSF56935">
    <property type="entry name" value="Porins"/>
    <property type="match status" value="1"/>
</dbReference>
<dbReference type="RefSeq" id="WP_085472412.1">
    <property type="nucleotide sequence ID" value="NZ_FXAU01000002.1"/>
</dbReference>
<keyword evidence="6 7" id="KW-0998">Cell outer membrane</keyword>
<reference evidence="10 11" key="1">
    <citation type="submission" date="2017-04" db="EMBL/GenBank/DDBJ databases">
        <authorList>
            <person name="Afonso C.L."/>
            <person name="Miller P.J."/>
            <person name="Scott M.A."/>
            <person name="Spackman E."/>
            <person name="Goraichik I."/>
            <person name="Dimitrov K.M."/>
            <person name="Suarez D.L."/>
            <person name="Swayne D.E."/>
        </authorList>
    </citation>
    <scope>NUCLEOTIDE SEQUENCE [LARGE SCALE GENOMIC DNA]</scope>
    <source>
        <strain evidence="10 11">DSM 22418</strain>
    </source>
</reference>
<keyword evidence="4 7" id="KW-0812">Transmembrane</keyword>
<dbReference type="InterPro" id="IPR023996">
    <property type="entry name" value="TonB-dep_OMP_SusC/RagA"/>
</dbReference>
<dbReference type="Pfam" id="PF13715">
    <property type="entry name" value="CarbopepD_reg_2"/>
    <property type="match status" value="1"/>
</dbReference>
<proteinExistence type="inferred from homology"/>
<evidence type="ECO:0000256" key="1">
    <source>
        <dbReference type="ARBA" id="ARBA00004571"/>
    </source>
</evidence>
<comment type="similarity">
    <text evidence="7">Belongs to the TonB-dependent receptor family.</text>
</comment>
<feature type="signal peptide" evidence="8">
    <location>
        <begin position="1"/>
        <end position="17"/>
    </location>
</feature>
<evidence type="ECO:0000256" key="7">
    <source>
        <dbReference type="PROSITE-ProRule" id="PRU01360"/>
    </source>
</evidence>
<dbReference type="GO" id="GO:0009279">
    <property type="term" value="C:cell outer membrane"/>
    <property type="evidence" value="ECO:0007669"/>
    <property type="project" value="UniProtKB-SubCell"/>
</dbReference>
<dbReference type="InterPro" id="IPR008969">
    <property type="entry name" value="CarboxyPept-like_regulatory"/>
</dbReference>
<dbReference type="Proteomes" id="UP000192980">
    <property type="component" value="Unassembled WGS sequence"/>
</dbReference>
<evidence type="ECO:0000256" key="8">
    <source>
        <dbReference type="SAM" id="SignalP"/>
    </source>
</evidence>
<dbReference type="NCBIfam" id="TIGR04056">
    <property type="entry name" value="OMP_RagA_SusC"/>
    <property type="match status" value="1"/>
</dbReference>
<dbReference type="InterPro" id="IPR012910">
    <property type="entry name" value="Plug_dom"/>
</dbReference>